<keyword evidence="3" id="KW-1185">Reference proteome</keyword>
<keyword evidence="1" id="KW-0472">Membrane</keyword>
<keyword evidence="1" id="KW-0812">Transmembrane</keyword>
<evidence type="ECO:0000256" key="1">
    <source>
        <dbReference type="SAM" id="Phobius"/>
    </source>
</evidence>
<name>F0SYH7_SYNGF</name>
<dbReference type="AlphaFoldDB" id="F0SYH7"/>
<evidence type="ECO:0000313" key="3">
    <source>
        <dbReference type="Proteomes" id="UP000007488"/>
    </source>
</evidence>
<reference evidence="3" key="2">
    <citation type="submission" date="2011-02" db="EMBL/GenBank/DDBJ databases">
        <title>The complete genome of Syntrophobotulus glycolicus DSM 8271.</title>
        <authorList>
            <person name="Lucas S."/>
            <person name="Copeland A."/>
            <person name="Lapidus A."/>
            <person name="Bruce D."/>
            <person name="Goodwin L."/>
            <person name="Pitluck S."/>
            <person name="Kyrpides N."/>
            <person name="Mavromatis K."/>
            <person name="Pagani I."/>
            <person name="Ivanova N."/>
            <person name="Mikhailova N."/>
            <person name="Chertkov O."/>
            <person name="Held B."/>
            <person name="Detter J.C."/>
            <person name="Tapia R."/>
            <person name="Han C."/>
            <person name="Land M."/>
            <person name="Hauser L."/>
            <person name="Markowitz V."/>
            <person name="Cheng J.-F."/>
            <person name="Hugenholtz P."/>
            <person name="Woyke T."/>
            <person name="Wu D."/>
            <person name="Spring S."/>
            <person name="Schroeder M."/>
            <person name="Brambilla E."/>
            <person name="Klenk H.-P."/>
            <person name="Eisen J.A."/>
        </authorList>
    </citation>
    <scope>NUCLEOTIDE SEQUENCE [LARGE SCALE GENOMIC DNA]</scope>
    <source>
        <strain evidence="3">DSM 8271 / FlGlyR</strain>
    </source>
</reference>
<sequence length="83" mass="9512">MYDITYDTIAPYRGQYANLRLWDGHEMHGQIVEVRHEGVLFHSSNPGFLFLPFAAITAFALTAPLAFGLGYAFGSRPYRPYYY</sequence>
<dbReference type="eggNOG" id="ENOG5033JY3">
    <property type="taxonomic scope" value="Bacteria"/>
</dbReference>
<accession>F0SYH7</accession>
<dbReference type="EMBL" id="CP002547">
    <property type="protein sequence ID" value="ADY57089.1"/>
    <property type="molecule type" value="Genomic_DNA"/>
</dbReference>
<dbReference type="Proteomes" id="UP000007488">
    <property type="component" value="Chromosome"/>
</dbReference>
<feature type="transmembrane region" description="Helical" evidence="1">
    <location>
        <begin position="49"/>
        <end position="73"/>
    </location>
</feature>
<protein>
    <submittedName>
        <fullName evidence="2">Uncharacterized protein</fullName>
    </submittedName>
</protein>
<organism evidence="2 3">
    <name type="scientific">Syntrophobotulus glycolicus (strain DSM 8271 / FlGlyR)</name>
    <dbReference type="NCBI Taxonomy" id="645991"/>
    <lineage>
        <taxon>Bacteria</taxon>
        <taxon>Bacillati</taxon>
        <taxon>Bacillota</taxon>
        <taxon>Clostridia</taxon>
        <taxon>Eubacteriales</taxon>
        <taxon>Desulfitobacteriaceae</taxon>
        <taxon>Syntrophobotulus</taxon>
    </lineage>
</organism>
<dbReference type="OrthoDB" id="2084263at2"/>
<dbReference type="HOGENOM" id="CLU_2541405_0_0_9"/>
<reference evidence="2 3" key="1">
    <citation type="journal article" date="2011" name="Stand. Genomic Sci.">
        <title>Complete genome sequence of Syntrophobotulus glycolicus type strain (FlGlyR).</title>
        <authorList>
            <person name="Han C."/>
            <person name="Mwirichia R."/>
            <person name="Chertkov O."/>
            <person name="Held B."/>
            <person name="Lapidus A."/>
            <person name="Nolan M."/>
            <person name="Lucas S."/>
            <person name="Hammon N."/>
            <person name="Deshpande S."/>
            <person name="Cheng J.F."/>
            <person name="Tapia R."/>
            <person name="Goodwin L."/>
            <person name="Pitluck S."/>
            <person name="Huntemann M."/>
            <person name="Liolios K."/>
            <person name="Ivanova N."/>
            <person name="Pagani I."/>
            <person name="Mavromatis K."/>
            <person name="Ovchinikova G."/>
            <person name="Pati A."/>
            <person name="Chen A."/>
            <person name="Palaniappan K."/>
            <person name="Land M."/>
            <person name="Hauser L."/>
            <person name="Brambilla E.M."/>
            <person name="Rohde M."/>
            <person name="Spring S."/>
            <person name="Sikorski J."/>
            <person name="Goker M."/>
            <person name="Woyke T."/>
            <person name="Bristow J."/>
            <person name="Eisen J.A."/>
            <person name="Markowitz V."/>
            <person name="Hugenholtz P."/>
            <person name="Kyrpides N.C."/>
            <person name="Klenk H.P."/>
            <person name="Detter J.C."/>
        </authorList>
    </citation>
    <scope>NUCLEOTIDE SEQUENCE [LARGE SCALE GENOMIC DNA]</scope>
    <source>
        <strain evidence="3">DSM 8271 / FlGlyR</strain>
    </source>
</reference>
<dbReference type="STRING" id="645991.Sgly_2819"/>
<dbReference type="KEGG" id="sgy:Sgly_2819"/>
<keyword evidence="1" id="KW-1133">Transmembrane helix</keyword>
<gene>
    <name evidence="2" type="ordered locus">Sgly_2819</name>
</gene>
<evidence type="ECO:0000313" key="2">
    <source>
        <dbReference type="EMBL" id="ADY57089.1"/>
    </source>
</evidence>
<proteinExistence type="predicted"/>
<dbReference type="RefSeq" id="WP_013625909.1">
    <property type="nucleotide sequence ID" value="NC_015172.1"/>
</dbReference>